<dbReference type="SMART" id="SM00530">
    <property type="entry name" value="HTH_XRE"/>
    <property type="match status" value="1"/>
</dbReference>
<organism evidence="3 4">
    <name type="scientific">Tepidimicrobium xylanilyticum</name>
    <dbReference type="NCBI Taxonomy" id="1123352"/>
    <lineage>
        <taxon>Bacteria</taxon>
        <taxon>Bacillati</taxon>
        <taxon>Bacillota</taxon>
        <taxon>Tissierellia</taxon>
        <taxon>Tissierellales</taxon>
        <taxon>Tepidimicrobiaceae</taxon>
        <taxon>Tepidimicrobium</taxon>
    </lineage>
</organism>
<gene>
    <name evidence="3" type="ORF">SAMN05660923_01646</name>
</gene>
<dbReference type="Pfam" id="PF01381">
    <property type="entry name" value="HTH_3"/>
    <property type="match status" value="1"/>
</dbReference>
<dbReference type="InterPro" id="IPR001387">
    <property type="entry name" value="Cro/C1-type_HTH"/>
</dbReference>
<feature type="domain" description="HTH cro/C1-type" evidence="2">
    <location>
        <begin position="5"/>
        <end position="59"/>
    </location>
</feature>
<evidence type="ECO:0000259" key="2">
    <source>
        <dbReference type="PROSITE" id="PS50943"/>
    </source>
</evidence>
<reference evidence="3 4" key="1">
    <citation type="submission" date="2016-10" db="EMBL/GenBank/DDBJ databases">
        <authorList>
            <person name="de Groot N.N."/>
        </authorList>
    </citation>
    <scope>NUCLEOTIDE SEQUENCE [LARGE SCALE GENOMIC DNA]</scope>
    <source>
        <strain evidence="3 4">DSM 23310</strain>
    </source>
</reference>
<dbReference type="EMBL" id="FNNG01000006">
    <property type="protein sequence ID" value="SDX05574.1"/>
    <property type="molecule type" value="Genomic_DNA"/>
</dbReference>
<keyword evidence="1" id="KW-0238">DNA-binding</keyword>
<accession>A0A1H2YLQ6</accession>
<evidence type="ECO:0000313" key="4">
    <source>
        <dbReference type="Proteomes" id="UP000198828"/>
    </source>
</evidence>
<protein>
    <submittedName>
        <fullName evidence="3">Putative transcriptional regulator</fullName>
    </submittedName>
</protein>
<dbReference type="Gene3D" id="1.10.260.40">
    <property type="entry name" value="lambda repressor-like DNA-binding domains"/>
    <property type="match status" value="1"/>
</dbReference>
<dbReference type="CDD" id="cd00093">
    <property type="entry name" value="HTH_XRE"/>
    <property type="match status" value="1"/>
</dbReference>
<dbReference type="GO" id="GO:0003677">
    <property type="term" value="F:DNA binding"/>
    <property type="evidence" value="ECO:0007669"/>
    <property type="project" value="UniProtKB-KW"/>
</dbReference>
<name>A0A1H2YLQ6_9FIRM</name>
<dbReference type="InterPro" id="IPR010982">
    <property type="entry name" value="Lambda_DNA-bd_dom_sf"/>
</dbReference>
<dbReference type="PANTHER" id="PTHR46558">
    <property type="entry name" value="TRACRIPTIONAL REGULATORY PROTEIN-RELATED-RELATED"/>
    <property type="match status" value="1"/>
</dbReference>
<dbReference type="PANTHER" id="PTHR46558:SF4">
    <property type="entry name" value="DNA-BIDING PHAGE PROTEIN"/>
    <property type="match status" value="1"/>
</dbReference>
<evidence type="ECO:0000313" key="3">
    <source>
        <dbReference type="EMBL" id="SDX05574.1"/>
    </source>
</evidence>
<dbReference type="RefSeq" id="WP_093752643.1">
    <property type="nucleotide sequence ID" value="NZ_FNNG01000006.1"/>
</dbReference>
<keyword evidence="4" id="KW-1185">Reference proteome</keyword>
<dbReference type="PROSITE" id="PS50943">
    <property type="entry name" value="HTH_CROC1"/>
    <property type="match status" value="1"/>
</dbReference>
<dbReference type="OrthoDB" id="9808239at2"/>
<evidence type="ECO:0000256" key="1">
    <source>
        <dbReference type="ARBA" id="ARBA00023125"/>
    </source>
</evidence>
<dbReference type="Proteomes" id="UP000198828">
    <property type="component" value="Unassembled WGS sequence"/>
</dbReference>
<proteinExistence type="predicted"/>
<dbReference type="AlphaFoldDB" id="A0A1H2YLQ6"/>
<dbReference type="SUPFAM" id="SSF47413">
    <property type="entry name" value="lambda repressor-like DNA-binding domains"/>
    <property type="match status" value="1"/>
</dbReference>
<sequence length="75" mass="8747">MRKTLKKLRLDRGLSVDEIADEFNISSSYYYKIEAGTRNPTMNLAKRIADFFGKEIEELFFSQEMDETSKSNRTA</sequence>